<dbReference type="AlphaFoldDB" id="A0A2U2PM48"/>
<name>A0A2U2PM48_9SPHI</name>
<keyword evidence="3" id="KW-1185">Reference proteome</keyword>
<reference evidence="2 3" key="1">
    <citation type="submission" date="2018-04" db="EMBL/GenBank/DDBJ databases">
        <title>Pedobacter chongqingensis sp. nov., isolated from a rottenly hemp rope.</title>
        <authorList>
            <person name="Cai Y."/>
        </authorList>
    </citation>
    <scope>NUCLEOTIDE SEQUENCE [LARGE SCALE GENOMIC DNA]</scope>
    <source>
        <strain evidence="2 3">FJ4-8</strain>
    </source>
</reference>
<dbReference type="PROSITE" id="PS51257">
    <property type="entry name" value="PROKAR_LIPOPROTEIN"/>
    <property type="match status" value="1"/>
</dbReference>
<proteinExistence type="predicted"/>
<dbReference type="InterPro" id="IPR041662">
    <property type="entry name" value="SusD-like_2"/>
</dbReference>
<sequence>MINNSFRRYIAAALIAGISFSSCTKDFNEINTNPDRQNIASSEWFATNMLTTITSKNIATGTDFIQPFTLCKYLAWTEKQNNLQYNWIDRTNFDRFLVLRDIDPMVSFAKTPELQNSYKALGHFIRAWVFFRATMQLGDIPYSEAIKGADKIIKPKYDSQKDVFLGILNELDAADDLFSKGADFSGDFIYKGSTDKWRRLTNTFQLHVLMNLYKKTSDTDLRVVQKFNQVITRPLMRDYNDNFAVTYNSSAGYCYPWSSTPAQINAFTIYPMVSATLIDLLKANQDRRLFYYTEPARALVAAGKTASDYDAYVGVEPSDVYSNTLNAHNSGNFCDVNKRYVEMYNAEPVGLLNYWDLQFILAEAAVRGWISGTPAQTYYSNGIKGSMLFLANYAPAGYAHGMAISSAYADTYAQQVALHGSSEDQIRQIISQKYIAGFFHNVDYTAWFENRRTGYPTFVLNSATNQNTPAAKFPVRWLYPQKELEFNSDNVQAAITSQYNGNDDTNQLMWILK</sequence>
<evidence type="ECO:0000313" key="2">
    <source>
        <dbReference type="EMBL" id="PWG82476.1"/>
    </source>
</evidence>
<dbReference type="InterPro" id="IPR011990">
    <property type="entry name" value="TPR-like_helical_dom_sf"/>
</dbReference>
<keyword evidence="1" id="KW-0732">Signal</keyword>
<dbReference type="EMBL" id="QEAS01000001">
    <property type="protein sequence ID" value="PWG82476.1"/>
    <property type="molecule type" value="Genomic_DNA"/>
</dbReference>
<dbReference type="Gene3D" id="1.25.40.390">
    <property type="match status" value="1"/>
</dbReference>
<feature type="chain" id="PRO_5015732084" evidence="1">
    <location>
        <begin position="25"/>
        <end position="513"/>
    </location>
</feature>
<evidence type="ECO:0000313" key="3">
    <source>
        <dbReference type="Proteomes" id="UP000245647"/>
    </source>
</evidence>
<organism evidence="2 3">
    <name type="scientific">Pararcticibacter amylolyticus</name>
    <dbReference type="NCBI Taxonomy" id="2173175"/>
    <lineage>
        <taxon>Bacteria</taxon>
        <taxon>Pseudomonadati</taxon>
        <taxon>Bacteroidota</taxon>
        <taxon>Sphingobacteriia</taxon>
        <taxon>Sphingobacteriales</taxon>
        <taxon>Sphingobacteriaceae</taxon>
        <taxon>Pararcticibacter</taxon>
    </lineage>
</organism>
<protein>
    <submittedName>
        <fullName evidence="2">SusD/RagB family nutrient-binding outer membrane lipoprotein</fullName>
    </submittedName>
</protein>
<feature type="signal peptide" evidence="1">
    <location>
        <begin position="1"/>
        <end position="24"/>
    </location>
</feature>
<dbReference type="Pfam" id="PF12771">
    <property type="entry name" value="SusD-like_2"/>
    <property type="match status" value="1"/>
</dbReference>
<keyword evidence="2" id="KW-0449">Lipoprotein</keyword>
<gene>
    <name evidence="2" type="ORF">DDR33_01010</name>
</gene>
<dbReference type="OrthoDB" id="9766256at2"/>
<comment type="caution">
    <text evidence="2">The sequence shown here is derived from an EMBL/GenBank/DDBJ whole genome shotgun (WGS) entry which is preliminary data.</text>
</comment>
<dbReference type="SUPFAM" id="SSF48452">
    <property type="entry name" value="TPR-like"/>
    <property type="match status" value="1"/>
</dbReference>
<accession>A0A2U2PM48</accession>
<dbReference type="Proteomes" id="UP000245647">
    <property type="component" value="Unassembled WGS sequence"/>
</dbReference>
<evidence type="ECO:0000256" key="1">
    <source>
        <dbReference type="SAM" id="SignalP"/>
    </source>
</evidence>
<dbReference type="RefSeq" id="WP_109413895.1">
    <property type="nucleotide sequence ID" value="NZ_QEAS01000001.1"/>
</dbReference>